<protein>
    <submittedName>
        <fullName evidence="1">Uncharacterized protein</fullName>
    </submittedName>
</protein>
<gene>
    <name evidence="1" type="ORF">F4820DRAFT_467598</name>
</gene>
<sequence length="364" mass="41934">MKIGLNPKHFSDRLQERIASVRAAESRFEKHSCLLQSRETREFHQRTTASLQSFERGLFIEGFARKDTLDKVTIVLQQRQEAWERKTMEVFRSILHDPWQAAENTRKRILTRYGYNSLLAPNDCLFLLNVRGRFARLRLEEDRITAIRTNPRLLAWLIIDNSSMLLLDGNTERLTNNETSFVAARVVEGTLNLLEQQKPNVKVIPLAFFCGCHRLDSYATVPQLAMSLLLTLVDIYKGFDAITLQECINEINEHDFVSIVNLLEKLVLRLPQGVIVVLVVDGLRYFSQPRTRSQEMQEVMARLVGIYRKSPRATLKFLFTNASKSDPVRGLLCDDEVLRIPKDLPMRGGCHGSRWNSKIEFIGM</sequence>
<name>A0ACB9YIS2_9PEZI</name>
<dbReference type="Proteomes" id="UP001497700">
    <property type="component" value="Unassembled WGS sequence"/>
</dbReference>
<evidence type="ECO:0000313" key="2">
    <source>
        <dbReference type="Proteomes" id="UP001497700"/>
    </source>
</evidence>
<organism evidence="1 2">
    <name type="scientific">Hypoxylon rubiginosum</name>
    <dbReference type="NCBI Taxonomy" id="110542"/>
    <lineage>
        <taxon>Eukaryota</taxon>
        <taxon>Fungi</taxon>
        <taxon>Dikarya</taxon>
        <taxon>Ascomycota</taxon>
        <taxon>Pezizomycotina</taxon>
        <taxon>Sordariomycetes</taxon>
        <taxon>Xylariomycetidae</taxon>
        <taxon>Xylariales</taxon>
        <taxon>Hypoxylaceae</taxon>
        <taxon>Hypoxylon</taxon>
    </lineage>
</organism>
<accession>A0ACB9YIS2</accession>
<dbReference type="EMBL" id="MU393673">
    <property type="protein sequence ID" value="KAI4858930.1"/>
    <property type="molecule type" value="Genomic_DNA"/>
</dbReference>
<keyword evidence="2" id="KW-1185">Reference proteome</keyword>
<proteinExistence type="predicted"/>
<reference evidence="1 2" key="1">
    <citation type="journal article" date="2022" name="New Phytol.">
        <title>Ecological generalism drives hyperdiversity of secondary metabolite gene clusters in xylarialean endophytes.</title>
        <authorList>
            <person name="Franco M.E.E."/>
            <person name="Wisecaver J.H."/>
            <person name="Arnold A.E."/>
            <person name="Ju Y.M."/>
            <person name="Slot J.C."/>
            <person name="Ahrendt S."/>
            <person name="Moore L.P."/>
            <person name="Eastman K.E."/>
            <person name="Scott K."/>
            <person name="Konkel Z."/>
            <person name="Mondo S.J."/>
            <person name="Kuo A."/>
            <person name="Hayes R.D."/>
            <person name="Haridas S."/>
            <person name="Andreopoulos B."/>
            <person name="Riley R."/>
            <person name="LaButti K."/>
            <person name="Pangilinan J."/>
            <person name="Lipzen A."/>
            <person name="Amirebrahimi M."/>
            <person name="Yan J."/>
            <person name="Adam C."/>
            <person name="Keymanesh K."/>
            <person name="Ng V."/>
            <person name="Louie K."/>
            <person name="Northen T."/>
            <person name="Drula E."/>
            <person name="Henrissat B."/>
            <person name="Hsieh H.M."/>
            <person name="Youens-Clark K."/>
            <person name="Lutzoni F."/>
            <person name="Miadlikowska J."/>
            <person name="Eastwood D.C."/>
            <person name="Hamelin R.C."/>
            <person name="Grigoriev I.V."/>
            <person name="U'Ren J.M."/>
        </authorList>
    </citation>
    <scope>NUCLEOTIDE SEQUENCE [LARGE SCALE GENOMIC DNA]</scope>
    <source>
        <strain evidence="1 2">CBS 119005</strain>
    </source>
</reference>
<comment type="caution">
    <text evidence="1">The sequence shown here is derived from an EMBL/GenBank/DDBJ whole genome shotgun (WGS) entry which is preliminary data.</text>
</comment>
<evidence type="ECO:0000313" key="1">
    <source>
        <dbReference type="EMBL" id="KAI4858930.1"/>
    </source>
</evidence>